<evidence type="ECO:0000313" key="4">
    <source>
        <dbReference type="Proteomes" id="UP000237968"/>
    </source>
</evidence>
<feature type="compositionally biased region" description="Low complexity" evidence="1">
    <location>
        <begin position="38"/>
        <end position="66"/>
    </location>
</feature>
<dbReference type="EMBL" id="PVNK01000169">
    <property type="protein sequence ID" value="PRP95514.1"/>
    <property type="molecule type" value="Genomic_DNA"/>
</dbReference>
<feature type="compositionally biased region" description="Acidic residues" evidence="1">
    <location>
        <begin position="68"/>
        <end position="94"/>
    </location>
</feature>
<protein>
    <recommendedName>
        <fullName evidence="5">Alkaline phosphatase</fullName>
    </recommendedName>
</protein>
<dbReference type="InterPro" id="IPR015943">
    <property type="entry name" value="WD40/YVTN_repeat-like_dom_sf"/>
</dbReference>
<accession>A0A2S9XRM4</accession>
<dbReference type="Gene3D" id="2.130.10.10">
    <property type="entry name" value="YVTN repeat-like/Quinoprotein amine dehydrogenase"/>
    <property type="match status" value="1"/>
</dbReference>
<dbReference type="RefSeq" id="WP_146155889.1">
    <property type="nucleotide sequence ID" value="NZ_PVNK01000169.1"/>
</dbReference>
<gene>
    <name evidence="3" type="ORF">ENSA5_38670</name>
</gene>
<organism evidence="3 4">
    <name type="scientific">Enhygromyxa salina</name>
    <dbReference type="NCBI Taxonomy" id="215803"/>
    <lineage>
        <taxon>Bacteria</taxon>
        <taxon>Pseudomonadati</taxon>
        <taxon>Myxococcota</taxon>
        <taxon>Polyangia</taxon>
        <taxon>Nannocystales</taxon>
        <taxon>Nannocystaceae</taxon>
        <taxon>Enhygromyxa</taxon>
    </lineage>
</organism>
<dbReference type="PROSITE" id="PS51257">
    <property type="entry name" value="PROKAR_LIPOPROTEIN"/>
    <property type="match status" value="1"/>
</dbReference>
<feature type="compositionally biased region" description="Gly residues" evidence="1">
    <location>
        <begin position="109"/>
        <end position="120"/>
    </location>
</feature>
<evidence type="ECO:0000256" key="1">
    <source>
        <dbReference type="SAM" id="MobiDB-lite"/>
    </source>
</evidence>
<feature type="chain" id="PRO_5015432286" description="Alkaline phosphatase" evidence="2">
    <location>
        <begin position="31"/>
        <end position="519"/>
    </location>
</feature>
<feature type="signal peptide" evidence="2">
    <location>
        <begin position="1"/>
        <end position="30"/>
    </location>
</feature>
<dbReference type="InterPro" id="IPR011047">
    <property type="entry name" value="Quinoprotein_ADH-like_sf"/>
</dbReference>
<name>A0A2S9XRM4_9BACT</name>
<dbReference type="Proteomes" id="UP000237968">
    <property type="component" value="Unassembled WGS sequence"/>
</dbReference>
<comment type="caution">
    <text evidence="3">The sequence shown here is derived from an EMBL/GenBank/DDBJ whole genome shotgun (WGS) entry which is preliminary data.</text>
</comment>
<dbReference type="OrthoDB" id="8433035at2"/>
<keyword evidence="2" id="KW-0732">Signal</keyword>
<reference evidence="3 4" key="1">
    <citation type="submission" date="2018-03" db="EMBL/GenBank/DDBJ databases">
        <title>Draft Genome Sequences of the Obligatory Marine Myxobacteria Enhygromyxa salina SWB005.</title>
        <authorList>
            <person name="Poehlein A."/>
            <person name="Moghaddam J.A."/>
            <person name="Harms H."/>
            <person name="Alanjari M."/>
            <person name="Koenig G.M."/>
            <person name="Daniel R."/>
            <person name="Schaeberle T.F."/>
        </authorList>
    </citation>
    <scope>NUCLEOTIDE SEQUENCE [LARGE SCALE GENOMIC DNA]</scope>
    <source>
        <strain evidence="3 4">SWB005</strain>
    </source>
</reference>
<evidence type="ECO:0008006" key="5">
    <source>
        <dbReference type="Google" id="ProtNLM"/>
    </source>
</evidence>
<evidence type="ECO:0000313" key="3">
    <source>
        <dbReference type="EMBL" id="PRP95514.1"/>
    </source>
</evidence>
<dbReference type="SUPFAM" id="SSF50998">
    <property type="entry name" value="Quinoprotein alcohol dehydrogenase-like"/>
    <property type="match status" value="1"/>
</dbReference>
<sequence>MTTPKPSVSPAASLTLTLTSVLWLSGCSGAAEDEGFSTGLEGDGTTDQGGDSTTNSTNSTTNSSTGDGDGDPGDGDGDPGDGDSGDGDGDDSDSDGGNTKFDLNPIGDAGEGGGGPGGPGSCRESEIYGAAGGFPAFEDPAYADFLDKTIAIVTHRVQSGGFGSHLITIVDISGDPPPPSVNYLAPLYVRPEWNEANLGGRIFGITLDSEGNIYVAPSTVFGATNNTSTIKKIDRVTGEISDFATIPNNGPAMGNLNYDCVSETIYVSNHEDGRIYQLDVYSGDIVSTYHHGTGNVTMGPANDPGEPNGQFAPLGERVWAVQSHAGRLYYSVWWEHSQAGNQAKNNEVWSVAYTGNSGIPDAATAKKEFDVPNGSGTSMPVSDLSFAHDGWMLIAQRTMYGDMQTSAHQSTTFDYDYIDGEWVWQGTNYVVGELMPYSAAGGVDHDFDPGGYVWMTGDALDFYTPDVVYGLQGTPYGGGDINTSTVIDLDQEIAAQDKTAYGDVELPIPGDVSPVPPPG</sequence>
<feature type="region of interest" description="Disordered" evidence="1">
    <location>
        <begin position="29"/>
        <end position="124"/>
    </location>
</feature>
<evidence type="ECO:0000256" key="2">
    <source>
        <dbReference type="SAM" id="SignalP"/>
    </source>
</evidence>
<dbReference type="AlphaFoldDB" id="A0A2S9XRM4"/>
<proteinExistence type="predicted"/>
<keyword evidence="4" id="KW-1185">Reference proteome</keyword>